<protein>
    <recommendedName>
        <fullName evidence="4">KEN domain-containing protein</fullName>
    </recommendedName>
</protein>
<dbReference type="PROSITE" id="PS51392">
    <property type="entry name" value="KEN"/>
    <property type="match status" value="1"/>
</dbReference>
<dbReference type="Pfam" id="PF06479">
    <property type="entry name" value="Ribonuc_2-5A"/>
    <property type="match status" value="1"/>
</dbReference>
<evidence type="ECO:0000313" key="5">
    <source>
        <dbReference type="EMBL" id="CBY21517.1"/>
    </source>
</evidence>
<evidence type="ECO:0000256" key="3">
    <source>
        <dbReference type="SAM" id="MobiDB-lite"/>
    </source>
</evidence>
<dbReference type="InterPro" id="IPR038357">
    <property type="entry name" value="KEN_sf"/>
</dbReference>
<dbReference type="Gene3D" id="1.20.1440.180">
    <property type="entry name" value="KEN domain"/>
    <property type="match status" value="1"/>
</dbReference>
<reference evidence="5" key="1">
    <citation type="journal article" date="2010" name="Science">
        <title>Plasticity of animal genome architecture unmasked by rapid evolution of a pelagic tunicate.</title>
        <authorList>
            <person name="Denoeud F."/>
            <person name="Henriet S."/>
            <person name="Mungpakdee S."/>
            <person name="Aury J.M."/>
            <person name="Da Silva C."/>
            <person name="Brinkmann H."/>
            <person name="Mikhaleva J."/>
            <person name="Olsen L.C."/>
            <person name="Jubin C."/>
            <person name="Canestro C."/>
            <person name="Bouquet J.M."/>
            <person name="Danks G."/>
            <person name="Poulain J."/>
            <person name="Campsteijn C."/>
            <person name="Adamski M."/>
            <person name="Cross I."/>
            <person name="Yadetie F."/>
            <person name="Muffato M."/>
            <person name="Louis A."/>
            <person name="Butcher S."/>
            <person name="Tsagkogeorga G."/>
            <person name="Konrad A."/>
            <person name="Singh S."/>
            <person name="Jensen M.F."/>
            <person name="Cong E.H."/>
            <person name="Eikeseth-Otteraa H."/>
            <person name="Noel B."/>
            <person name="Anthouard V."/>
            <person name="Porcel B.M."/>
            <person name="Kachouri-Lafond R."/>
            <person name="Nishino A."/>
            <person name="Ugolini M."/>
            <person name="Chourrout P."/>
            <person name="Nishida H."/>
            <person name="Aasland R."/>
            <person name="Huzurbazar S."/>
            <person name="Westhof E."/>
            <person name="Delsuc F."/>
            <person name="Lehrach H."/>
            <person name="Reinhardt R."/>
            <person name="Weissenbach J."/>
            <person name="Roy S.W."/>
            <person name="Artiguenave F."/>
            <person name="Postlethwait J.H."/>
            <person name="Manak J.R."/>
            <person name="Thompson E.M."/>
            <person name="Jaillon O."/>
            <person name="Du Pasquier L."/>
            <person name="Boudinot P."/>
            <person name="Liberles D.A."/>
            <person name="Volff J.N."/>
            <person name="Philippe H."/>
            <person name="Lenhard B."/>
            <person name="Roest Crollius H."/>
            <person name="Wincker P."/>
            <person name="Chourrout D."/>
        </authorList>
    </citation>
    <scope>NUCLEOTIDE SEQUENCE [LARGE SCALE GENOMIC DNA]</scope>
</reference>
<dbReference type="GO" id="GO:0004540">
    <property type="term" value="F:RNA nuclease activity"/>
    <property type="evidence" value="ECO:0007669"/>
    <property type="project" value="InterPro"/>
</dbReference>
<keyword evidence="1" id="KW-0547">Nucleotide-binding</keyword>
<gene>
    <name evidence="5" type="ORF">GSOID_T00009287001</name>
</gene>
<feature type="region of interest" description="Disordered" evidence="3">
    <location>
        <begin position="1"/>
        <end position="27"/>
    </location>
</feature>
<dbReference type="Proteomes" id="UP000001307">
    <property type="component" value="Unassembled WGS sequence"/>
</dbReference>
<dbReference type="GO" id="GO:0006397">
    <property type="term" value="P:mRNA processing"/>
    <property type="evidence" value="ECO:0007669"/>
    <property type="project" value="InterPro"/>
</dbReference>
<evidence type="ECO:0000313" key="6">
    <source>
        <dbReference type="Proteomes" id="UP000001307"/>
    </source>
</evidence>
<keyword evidence="2" id="KW-0067">ATP-binding</keyword>
<evidence type="ECO:0000259" key="4">
    <source>
        <dbReference type="PROSITE" id="PS51392"/>
    </source>
</evidence>
<sequence>MSKEEQEINLPLHGKIKRSRSVTEKKDKLEERLRKQLKENPDALFNAVYPILKIKAAENLLNEVQNINLNKEYESNREKTFQILRALLNDPEFCDLLVNEATKKINEPTGNWMQHPPLDVYLERMQKENPKDFKAYDGTSLMQLLRFLRNHHQHARSMRSKFGKRTEL</sequence>
<dbReference type="InterPro" id="IPR010513">
    <property type="entry name" value="KEN_dom"/>
</dbReference>
<evidence type="ECO:0000256" key="2">
    <source>
        <dbReference type="ARBA" id="ARBA00022840"/>
    </source>
</evidence>
<proteinExistence type="predicted"/>
<keyword evidence="6" id="KW-1185">Reference proteome</keyword>
<name>E4WUI7_OIKDI</name>
<organism evidence="5">
    <name type="scientific">Oikopleura dioica</name>
    <name type="common">Tunicate</name>
    <dbReference type="NCBI Taxonomy" id="34765"/>
    <lineage>
        <taxon>Eukaryota</taxon>
        <taxon>Metazoa</taxon>
        <taxon>Chordata</taxon>
        <taxon>Tunicata</taxon>
        <taxon>Appendicularia</taxon>
        <taxon>Copelata</taxon>
        <taxon>Oikopleuridae</taxon>
        <taxon>Oikopleura</taxon>
    </lineage>
</organism>
<dbReference type="AlphaFoldDB" id="E4WUI7"/>
<dbReference type="GO" id="GO:0005524">
    <property type="term" value="F:ATP binding"/>
    <property type="evidence" value="ECO:0007669"/>
    <property type="project" value="UniProtKB-KW"/>
</dbReference>
<dbReference type="EMBL" id="FN653017">
    <property type="protein sequence ID" value="CBY21517.1"/>
    <property type="molecule type" value="Genomic_DNA"/>
</dbReference>
<evidence type="ECO:0000256" key="1">
    <source>
        <dbReference type="ARBA" id="ARBA00022741"/>
    </source>
</evidence>
<accession>E4WUI7</accession>
<feature type="domain" description="KEN" evidence="4">
    <location>
        <begin position="57"/>
        <end position="168"/>
    </location>
</feature>
<dbReference type="InParanoid" id="E4WUI7"/>